<dbReference type="Pfam" id="PF00586">
    <property type="entry name" value="AIRS"/>
    <property type="match status" value="1"/>
</dbReference>
<evidence type="ECO:0000259" key="2">
    <source>
        <dbReference type="Pfam" id="PF00586"/>
    </source>
</evidence>
<dbReference type="SUPFAM" id="SSF55326">
    <property type="entry name" value="PurM N-terminal domain-like"/>
    <property type="match status" value="1"/>
</dbReference>
<dbReference type="PATRIC" id="fig|1298851.3.peg.1214"/>
<name>A0A0S3QUF6_THET7</name>
<organism evidence="4 5">
    <name type="scientific">Thermosulfidibacter takaii (strain DSM 17441 / JCM 13301 / NBRC 103674 / ABI70S6)</name>
    <dbReference type="NCBI Taxonomy" id="1298851"/>
    <lineage>
        <taxon>Bacteria</taxon>
        <taxon>Pseudomonadati</taxon>
        <taxon>Thermosulfidibacterota</taxon>
        <taxon>Thermosulfidibacteria</taxon>
        <taxon>Thermosulfidibacterales</taxon>
        <taxon>Thermosulfidibacteraceae</taxon>
    </lineage>
</organism>
<dbReference type="PANTHER" id="PTHR30303:SF0">
    <property type="entry name" value="CARBAMOYL DEHYDRATASE HYPE"/>
    <property type="match status" value="1"/>
</dbReference>
<evidence type="ECO:0000259" key="3">
    <source>
        <dbReference type="Pfam" id="PF02769"/>
    </source>
</evidence>
<dbReference type="InterPro" id="IPR036676">
    <property type="entry name" value="PurM-like_C_sf"/>
</dbReference>
<comment type="similarity">
    <text evidence="1">Belongs to the HypE family.</text>
</comment>
<dbReference type="EMBL" id="AP013035">
    <property type="protein sequence ID" value="BAT71948.1"/>
    <property type="molecule type" value="Genomic_DNA"/>
</dbReference>
<evidence type="ECO:0000313" key="5">
    <source>
        <dbReference type="Proteomes" id="UP000063234"/>
    </source>
</evidence>
<dbReference type="SUPFAM" id="SSF56042">
    <property type="entry name" value="PurM C-terminal domain-like"/>
    <property type="match status" value="1"/>
</dbReference>
<reference evidence="5" key="1">
    <citation type="journal article" date="2018" name="Science">
        <title>A primordial and reversible TCA cycle in a facultatively chemolithoautotrophic thermophile.</title>
        <authorList>
            <person name="Nunoura T."/>
            <person name="Chikaraishi Y."/>
            <person name="Izaki R."/>
            <person name="Suwa T."/>
            <person name="Sato T."/>
            <person name="Harada T."/>
            <person name="Mori K."/>
            <person name="Kato Y."/>
            <person name="Miyazaki M."/>
            <person name="Shimamura S."/>
            <person name="Yanagawa K."/>
            <person name="Shuto A."/>
            <person name="Ohkouchi N."/>
            <person name="Fujita N."/>
            <person name="Takaki Y."/>
            <person name="Atomi H."/>
            <person name="Takai K."/>
        </authorList>
    </citation>
    <scope>NUCLEOTIDE SEQUENCE [LARGE SCALE GENOMIC DNA]</scope>
    <source>
        <strain evidence="5">DSM 17441 / JCM 13301 / NBRC 103674 / ABI70S6</strain>
    </source>
</reference>
<dbReference type="PIRSF" id="PIRSF005644">
    <property type="entry name" value="Hdrgns_mtr_HypE"/>
    <property type="match status" value="1"/>
</dbReference>
<dbReference type="CDD" id="cd02197">
    <property type="entry name" value="HypE"/>
    <property type="match status" value="1"/>
</dbReference>
<dbReference type="STRING" id="1298851.TST_1156"/>
<dbReference type="AlphaFoldDB" id="A0A0S3QUF6"/>
<dbReference type="InterPro" id="IPR036921">
    <property type="entry name" value="PurM-like_N_sf"/>
</dbReference>
<dbReference type="InterPro" id="IPR016188">
    <property type="entry name" value="PurM-like_N"/>
</dbReference>
<accession>A0A0S3QUF6</accession>
<gene>
    <name evidence="4" type="primary">hypE</name>
    <name evidence="4" type="ORF">TST_1156</name>
</gene>
<dbReference type="InterPro" id="IPR010918">
    <property type="entry name" value="PurM-like_C_dom"/>
</dbReference>
<dbReference type="Gene3D" id="3.30.1330.10">
    <property type="entry name" value="PurM-like, N-terminal domain"/>
    <property type="match status" value="1"/>
</dbReference>
<dbReference type="KEGG" id="ttk:TST_1156"/>
<keyword evidence="5" id="KW-1185">Reference proteome</keyword>
<dbReference type="Pfam" id="PF02769">
    <property type="entry name" value="AIRS_C"/>
    <property type="match status" value="1"/>
</dbReference>
<dbReference type="Gene3D" id="3.90.650.10">
    <property type="entry name" value="PurM-like C-terminal domain"/>
    <property type="match status" value="1"/>
</dbReference>
<evidence type="ECO:0000313" key="4">
    <source>
        <dbReference type="EMBL" id="BAT71948.1"/>
    </source>
</evidence>
<dbReference type="GO" id="GO:0051604">
    <property type="term" value="P:protein maturation"/>
    <property type="evidence" value="ECO:0007669"/>
    <property type="project" value="TreeGrafter"/>
</dbReference>
<evidence type="ECO:0000256" key="1">
    <source>
        <dbReference type="ARBA" id="ARBA00006243"/>
    </source>
</evidence>
<proteinExistence type="inferred from homology"/>
<feature type="domain" description="PurM-like C-terminal" evidence="3">
    <location>
        <begin position="160"/>
        <end position="306"/>
    </location>
</feature>
<dbReference type="Proteomes" id="UP000063234">
    <property type="component" value="Chromosome"/>
</dbReference>
<feature type="domain" description="PurM-like N-terminal" evidence="2">
    <location>
        <begin position="37"/>
        <end position="150"/>
    </location>
</feature>
<dbReference type="InterPro" id="IPR011854">
    <property type="entry name" value="HypE"/>
</dbReference>
<dbReference type="PANTHER" id="PTHR30303">
    <property type="entry name" value="HYDROGENASE ISOENZYMES FORMATION PROTEIN HYPE"/>
    <property type="match status" value="1"/>
</dbReference>
<dbReference type="NCBIfam" id="TIGR02124">
    <property type="entry name" value="hypE"/>
    <property type="match status" value="1"/>
</dbReference>
<sequence length="332" mass="35633">MKRQMKRITLAHGSGGALTNQLIKEVFSKYFSIPELDDASYIDVFGSKDTAVTTDSFVVSPIFFPGGDIGKLSICGTLNDLAVSGAKPVAMTCGFILEEGLPLDELEGIVSSMAGECESAEVKIVAGDTKVVPKGKGDKLFINTTGIGRVERKFSPYSVKPGDLVVVTGSVGEHGLSILLAREALDVDVEILSDCANLYPMLEELFSVSGVRWMRDATRGGLATVCLDLSDMTGLGIKLYEKKIPVKEEVSFLCDMLGFDPLYLANEGKAVVVVSKEDADQVLNILKSHPLGKDAEIIGEVVDKFAGVVLKTSIGGERVLDYMEEDPLPRIC</sequence>
<protein>
    <submittedName>
        <fullName evidence="4">Hydrogenase expression/formation protein HypE</fullName>
    </submittedName>
</protein>